<name>A0ABD3WZL5_SINWO</name>
<proteinExistence type="predicted"/>
<evidence type="ECO:0000313" key="1">
    <source>
        <dbReference type="EMBL" id="KAL3879222.1"/>
    </source>
</evidence>
<gene>
    <name evidence="1" type="ORF">ACJMK2_031528</name>
</gene>
<sequence length="62" mass="7072">DINELQEKNLALEILMASLDEYVTSKKQNIHLDIPSAVQSDPMFLLELGQVKRIAEGFEEKK</sequence>
<accession>A0ABD3WZL5</accession>
<dbReference type="Proteomes" id="UP001634394">
    <property type="component" value="Unassembled WGS sequence"/>
</dbReference>
<protein>
    <submittedName>
        <fullName evidence="1">Uncharacterized protein</fullName>
    </submittedName>
</protein>
<reference evidence="1 2" key="1">
    <citation type="submission" date="2024-11" db="EMBL/GenBank/DDBJ databases">
        <title>Chromosome-level genome assembly of the freshwater bivalve Anodonta woodiana.</title>
        <authorList>
            <person name="Chen X."/>
        </authorList>
    </citation>
    <scope>NUCLEOTIDE SEQUENCE [LARGE SCALE GENOMIC DNA]</scope>
    <source>
        <strain evidence="1">MN2024</strain>
        <tissue evidence="1">Gills</tissue>
    </source>
</reference>
<feature type="non-terminal residue" evidence="1">
    <location>
        <position position="1"/>
    </location>
</feature>
<organism evidence="1 2">
    <name type="scientific">Sinanodonta woodiana</name>
    <name type="common">Chinese pond mussel</name>
    <name type="synonym">Anodonta woodiana</name>
    <dbReference type="NCBI Taxonomy" id="1069815"/>
    <lineage>
        <taxon>Eukaryota</taxon>
        <taxon>Metazoa</taxon>
        <taxon>Spiralia</taxon>
        <taxon>Lophotrochozoa</taxon>
        <taxon>Mollusca</taxon>
        <taxon>Bivalvia</taxon>
        <taxon>Autobranchia</taxon>
        <taxon>Heteroconchia</taxon>
        <taxon>Palaeoheterodonta</taxon>
        <taxon>Unionida</taxon>
        <taxon>Unionoidea</taxon>
        <taxon>Unionidae</taxon>
        <taxon>Unioninae</taxon>
        <taxon>Sinanodonta</taxon>
    </lineage>
</organism>
<dbReference type="EMBL" id="JBJQND010000004">
    <property type="protein sequence ID" value="KAL3879222.1"/>
    <property type="molecule type" value="Genomic_DNA"/>
</dbReference>
<dbReference type="AlphaFoldDB" id="A0ABD3WZL5"/>
<evidence type="ECO:0000313" key="2">
    <source>
        <dbReference type="Proteomes" id="UP001634394"/>
    </source>
</evidence>
<feature type="non-terminal residue" evidence="1">
    <location>
        <position position="62"/>
    </location>
</feature>
<keyword evidence="2" id="KW-1185">Reference proteome</keyword>
<comment type="caution">
    <text evidence="1">The sequence shown here is derived from an EMBL/GenBank/DDBJ whole genome shotgun (WGS) entry which is preliminary data.</text>
</comment>